<sequence>MVIDLELPSEDHQKDVEDSRSHLSRIEKDYVCETHTGDGPTTNSLRPDEFEEESEQTSAGCTSNSKHRVHAGGVADVNPHRDLEPHNGMEFDSKEDAFTFYKEYAKSVGFASIIKASRRSRISGKFIDAKFVCTRYGKKRESVTAENPESVLDANDQENIPVKRKRGRINESLSKTDCQACMHVKGRQDGRWFINSFIKEHNHEIFPDQAYYHRGQWDRELGSNRVTSFHAIRARTKKVYVSMSRKSGTTKKVENKKSEIVNASRETLALEEGDAQIMLQHFLNMQVENPNFFSAIDLNPGQRLRNVFWVNAKERLDYEHFSDVVFFDTTYIKNEYKLPFVPFIGVNHHAQFMLLGCVLIADQSKSNFVWGMQAWLKAMGGRAPKVILTDQDKALKEAVAEVFPNSRHCFCLWHVLTKIQEKIGFVMRRNENFLAKFNKCVLKSWDEEQFEKRWWKMVDRFGLRNDTWIQSLYEDCKQWVPAYMTDIFLAGISTPRRSESINTLVDKLIQRKSTLTEFLDQYKTCLYEKSEEEAKADFETWHKQPGLRSPSPFGKQMAQMYTHAIFKKFQVEVLGVVACHPKKVGDDGSIKTYIVQDFEENQDFMMIWNERTFSICCSCHLFEYNGFLCRHVMIVLQMCGVHNIPSQYILKRWTKDAKSRQNMGHLEVVESRSQRYNNLCQRALKLGDEGSLSEESYNIAFKALEETLRKCERVNFSIQSMLEPCSPSLHSFHDLELNQDNCTSKKTKEGCGSRKGKVLKEPEAIGMPVGWQQLAHSALRAPIFDCSYESQEAVQVTEQLNTRVPSLDAYFGTQLVHGMGQLNSTLLHDADLLSQQRLLGMLSTIWSKNHNPSIPLFWSPFPCFFVPKRLPLSIVFCFKNLSISQEHSDVRPVVLHAMGSKQSQSKHLPL</sequence>
<keyword evidence="6" id="KW-0539">Nucleus</keyword>
<dbReference type="PANTHER" id="PTHR31669:SF62">
    <property type="entry name" value="PROTEIN FAR1-RELATED SEQUENCE 1"/>
    <property type="match status" value="1"/>
</dbReference>
<dbReference type="GO" id="GO:0006355">
    <property type="term" value="P:regulation of DNA-templated transcription"/>
    <property type="evidence" value="ECO:0007669"/>
    <property type="project" value="UniProtKB-UniRule"/>
</dbReference>
<dbReference type="Pfam" id="PF10551">
    <property type="entry name" value="MULE"/>
    <property type="match status" value="1"/>
</dbReference>
<dbReference type="InterPro" id="IPR004330">
    <property type="entry name" value="FAR1_DNA_bnd_dom"/>
</dbReference>
<dbReference type="EMBL" id="CP093346">
    <property type="protein sequence ID" value="WOG97484.1"/>
    <property type="molecule type" value="Genomic_DNA"/>
</dbReference>
<keyword evidence="3 5" id="KW-0863">Zinc-finger</keyword>
<dbReference type="InterPro" id="IPR018289">
    <property type="entry name" value="MULE_transposase_dom"/>
</dbReference>
<gene>
    <name evidence="9" type="ORF">DCAR_0416824</name>
</gene>
<comment type="function">
    <text evidence="6">Putative transcription activator involved in regulating light control of development.</text>
</comment>
<dbReference type="InterPro" id="IPR007527">
    <property type="entry name" value="Znf_SWIM"/>
</dbReference>
<evidence type="ECO:0000256" key="1">
    <source>
        <dbReference type="ARBA" id="ARBA00005889"/>
    </source>
</evidence>
<dbReference type="GO" id="GO:0005634">
    <property type="term" value="C:nucleus"/>
    <property type="evidence" value="ECO:0007669"/>
    <property type="project" value="UniProtKB-SubCell"/>
</dbReference>
<feature type="region of interest" description="Disordered" evidence="7">
    <location>
        <begin position="1"/>
        <end position="67"/>
    </location>
</feature>
<evidence type="ECO:0000256" key="2">
    <source>
        <dbReference type="ARBA" id="ARBA00022723"/>
    </source>
</evidence>
<comment type="similarity">
    <text evidence="1 6">Belongs to the FHY3/FAR1 family.</text>
</comment>
<keyword evidence="4 6" id="KW-0862">Zinc</keyword>
<reference evidence="9" key="2">
    <citation type="submission" date="2022-03" db="EMBL/GenBank/DDBJ databases">
        <title>Draft title - Genomic analysis of global carrot germplasm unveils the trajectory of domestication and the origin of high carotenoid orange carrot.</title>
        <authorList>
            <person name="Iorizzo M."/>
            <person name="Ellison S."/>
            <person name="Senalik D."/>
            <person name="Macko-Podgorni A."/>
            <person name="Grzebelus D."/>
            <person name="Bostan H."/>
            <person name="Rolling W."/>
            <person name="Curaba J."/>
            <person name="Simon P."/>
        </authorList>
    </citation>
    <scope>NUCLEOTIDE SEQUENCE</scope>
    <source>
        <tissue evidence="9">Leaf</tissue>
    </source>
</reference>
<evidence type="ECO:0000313" key="10">
    <source>
        <dbReference type="Proteomes" id="UP000077755"/>
    </source>
</evidence>
<evidence type="ECO:0000313" key="9">
    <source>
        <dbReference type="EMBL" id="WOG97484.1"/>
    </source>
</evidence>
<evidence type="ECO:0000256" key="5">
    <source>
        <dbReference type="PROSITE-ProRule" id="PRU00325"/>
    </source>
</evidence>
<organism evidence="9 10">
    <name type="scientific">Daucus carota subsp. sativus</name>
    <name type="common">Carrot</name>
    <dbReference type="NCBI Taxonomy" id="79200"/>
    <lineage>
        <taxon>Eukaryota</taxon>
        <taxon>Viridiplantae</taxon>
        <taxon>Streptophyta</taxon>
        <taxon>Embryophyta</taxon>
        <taxon>Tracheophyta</taxon>
        <taxon>Spermatophyta</taxon>
        <taxon>Magnoliopsida</taxon>
        <taxon>eudicotyledons</taxon>
        <taxon>Gunneridae</taxon>
        <taxon>Pentapetalae</taxon>
        <taxon>asterids</taxon>
        <taxon>campanulids</taxon>
        <taxon>Apiales</taxon>
        <taxon>Apiaceae</taxon>
        <taxon>Apioideae</taxon>
        <taxon>Scandiceae</taxon>
        <taxon>Daucinae</taxon>
        <taxon>Daucus</taxon>
        <taxon>Daucus sect. Daucus</taxon>
    </lineage>
</organism>
<dbReference type="Pfam" id="PF04434">
    <property type="entry name" value="SWIM"/>
    <property type="match status" value="1"/>
</dbReference>
<evidence type="ECO:0000256" key="4">
    <source>
        <dbReference type="ARBA" id="ARBA00022833"/>
    </source>
</evidence>
<dbReference type="SMART" id="SM00575">
    <property type="entry name" value="ZnF_PMZ"/>
    <property type="match status" value="1"/>
</dbReference>
<keyword evidence="2 6" id="KW-0479">Metal-binding</keyword>
<dbReference type="Pfam" id="PF03101">
    <property type="entry name" value="FAR1"/>
    <property type="match status" value="1"/>
</dbReference>
<evidence type="ECO:0000256" key="6">
    <source>
        <dbReference type="RuleBase" id="RU367018"/>
    </source>
</evidence>
<feature type="domain" description="SWIM-type" evidence="8">
    <location>
        <begin position="593"/>
        <end position="640"/>
    </location>
</feature>
<name>A0AAF1AWE7_DAUCS</name>
<evidence type="ECO:0000256" key="3">
    <source>
        <dbReference type="ARBA" id="ARBA00022771"/>
    </source>
</evidence>
<dbReference type="PROSITE" id="PS50966">
    <property type="entry name" value="ZF_SWIM"/>
    <property type="match status" value="1"/>
</dbReference>
<keyword evidence="10" id="KW-1185">Reference proteome</keyword>
<dbReference type="GO" id="GO:0008270">
    <property type="term" value="F:zinc ion binding"/>
    <property type="evidence" value="ECO:0007669"/>
    <property type="project" value="UniProtKB-UniRule"/>
</dbReference>
<evidence type="ECO:0000259" key="8">
    <source>
        <dbReference type="PROSITE" id="PS50966"/>
    </source>
</evidence>
<dbReference type="PANTHER" id="PTHR31669">
    <property type="entry name" value="PROTEIN FAR1-RELATED SEQUENCE 10-RELATED"/>
    <property type="match status" value="1"/>
</dbReference>
<dbReference type="InterPro" id="IPR006564">
    <property type="entry name" value="Znf_PMZ"/>
</dbReference>
<feature type="compositionally biased region" description="Basic and acidic residues" evidence="7">
    <location>
        <begin position="9"/>
        <end position="36"/>
    </location>
</feature>
<comment type="subcellular location">
    <subcellularLocation>
        <location evidence="6">Nucleus</location>
    </subcellularLocation>
</comment>
<dbReference type="Proteomes" id="UP000077755">
    <property type="component" value="Chromosome 4"/>
</dbReference>
<dbReference type="InterPro" id="IPR031052">
    <property type="entry name" value="FHY3/FAR1"/>
</dbReference>
<accession>A0AAF1AWE7</accession>
<dbReference type="AlphaFoldDB" id="A0AAF1AWE7"/>
<proteinExistence type="inferred from homology"/>
<protein>
    <recommendedName>
        <fullName evidence="6">Protein FAR1-RELATED SEQUENCE</fullName>
    </recommendedName>
</protein>
<reference evidence="9" key="1">
    <citation type="journal article" date="2016" name="Nat. Genet.">
        <title>A high-quality carrot genome assembly provides new insights into carotenoid accumulation and asterid genome evolution.</title>
        <authorList>
            <person name="Iorizzo M."/>
            <person name="Ellison S."/>
            <person name="Senalik D."/>
            <person name="Zeng P."/>
            <person name="Satapoomin P."/>
            <person name="Huang J."/>
            <person name="Bowman M."/>
            <person name="Iovene M."/>
            <person name="Sanseverino W."/>
            <person name="Cavagnaro P."/>
            <person name="Yildiz M."/>
            <person name="Macko-Podgorni A."/>
            <person name="Moranska E."/>
            <person name="Grzebelus E."/>
            <person name="Grzebelus D."/>
            <person name="Ashrafi H."/>
            <person name="Zheng Z."/>
            <person name="Cheng S."/>
            <person name="Spooner D."/>
            <person name="Van Deynze A."/>
            <person name="Simon P."/>
        </authorList>
    </citation>
    <scope>NUCLEOTIDE SEQUENCE</scope>
    <source>
        <tissue evidence="9">Leaf</tissue>
    </source>
</reference>
<evidence type="ECO:0000256" key="7">
    <source>
        <dbReference type="SAM" id="MobiDB-lite"/>
    </source>
</evidence>